<evidence type="ECO:0000259" key="1">
    <source>
        <dbReference type="Pfam" id="PF00078"/>
    </source>
</evidence>
<dbReference type="Proteomes" id="UP001623348">
    <property type="component" value="Unassembled WGS sequence"/>
</dbReference>
<organism evidence="2 3">
    <name type="scientific">Grus japonensis</name>
    <name type="common">Japanese crane</name>
    <name type="synonym">Red-crowned crane</name>
    <dbReference type="NCBI Taxonomy" id="30415"/>
    <lineage>
        <taxon>Eukaryota</taxon>
        <taxon>Metazoa</taxon>
        <taxon>Chordata</taxon>
        <taxon>Craniata</taxon>
        <taxon>Vertebrata</taxon>
        <taxon>Euteleostomi</taxon>
        <taxon>Archelosauria</taxon>
        <taxon>Archosauria</taxon>
        <taxon>Dinosauria</taxon>
        <taxon>Saurischia</taxon>
        <taxon>Theropoda</taxon>
        <taxon>Coelurosauria</taxon>
        <taxon>Aves</taxon>
        <taxon>Neognathae</taxon>
        <taxon>Neoaves</taxon>
        <taxon>Gruiformes</taxon>
        <taxon>Gruidae</taxon>
        <taxon>Grus</taxon>
    </lineage>
</organism>
<dbReference type="AlphaFoldDB" id="A0ABC9X512"/>
<evidence type="ECO:0000313" key="2">
    <source>
        <dbReference type="EMBL" id="GAB0192783.1"/>
    </source>
</evidence>
<name>A0ABC9X512_GRUJA</name>
<dbReference type="EMBL" id="BAAFJT010000008">
    <property type="protein sequence ID" value="GAB0192783.1"/>
    <property type="molecule type" value="Genomic_DNA"/>
</dbReference>
<proteinExistence type="predicted"/>
<evidence type="ECO:0000313" key="3">
    <source>
        <dbReference type="Proteomes" id="UP001623348"/>
    </source>
</evidence>
<dbReference type="Pfam" id="PF00078">
    <property type="entry name" value="RVT_1"/>
    <property type="match status" value="1"/>
</dbReference>
<feature type="domain" description="Reverse transcriptase" evidence="1">
    <location>
        <begin position="380"/>
        <end position="469"/>
    </location>
</feature>
<dbReference type="InterPro" id="IPR000477">
    <property type="entry name" value="RT_dom"/>
</dbReference>
<comment type="caution">
    <text evidence="2">The sequence shown here is derived from an EMBL/GenBank/DDBJ whole genome shotgun (WGS) entry which is preliminary data.</text>
</comment>
<gene>
    <name evidence="2" type="ORF">GRJ2_001743600</name>
</gene>
<protein>
    <recommendedName>
        <fullName evidence="1">Reverse transcriptase domain-containing protein</fullName>
    </recommendedName>
</protein>
<sequence length="483" mass="54548">MKLSLLLSLTVAVYMVPLFPTGLGLHSHQGWLWVRTAMVPEGLKQPPVVAESTASKWTSIIGLRSPQSWVRVRMAVVPEGRKQPPVVAESTASKWTSIIGLRSPKSWVRVRMAVVPEGCKQRSIVAKGVAAKWSSTISLHNPQSWLRVRMAVVPEGWKQRSVVTERMAAKWSSTISLHNPQSWVRVRMAVVPEGRKQRSVVTERMAAKWSSTIGLHNPQSWVRVRMAVVPEGRKQQPIGTESMASDLPYPLGQLWDKLAQEDMAWLLCRACQTVWLLCMAWIVLGLWRNVKRPQAQPPELDDRDGEQNEAPITQGEMVSHLLHHLDTHKSMGLDGTHQRVLRELAEAKPLSIIDQQSWLTEEVPVDWSLANVTPILKEGRKEDPGNYRPVSLTLETDTVMEQIILNAITQHVQDNQAIRPSQHGFMEGKSCLTNLISFYDKVTCLVDEEKAADVVYLDFSKAFDTIFWRNWLFVAWTGICFTG</sequence>
<reference evidence="2 3" key="1">
    <citation type="submission" date="2024-06" db="EMBL/GenBank/DDBJ databases">
        <title>The draft genome of Grus japonensis, version 3.</title>
        <authorList>
            <person name="Nabeshima K."/>
            <person name="Suzuki S."/>
            <person name="Onuma M."/>
        </authorList>
    </citation>
    <scope>NUCLEOTIDE SEQUENCE [LARGE SCALE GENOMIC DNA]</scope>
    <source>
        <strain evidence="2 3">451A</strain>
    </source>
</reference>
<accession>A0ABC9X512</accession>
<dbReference type="PANTHER" id="PTHR33332">
    <property type="entry name" value="REVERSE TRANSCRIPTASE DOMAIN-CONTAINING PROTEIN"/>
    <property type="match status" value="1"/>
</dbReference>
<keyword evidence="3" id="KW-1185">Reference proteome</keyword>